<evidence type="ECO:0000313" key="25">
    <source>
        <dbReference type="Proteomes" id="UP000887540"/>
    </source>
</evidence>
<evidence type="ECO:0000256" key="22">
    <source>
        <dbReference type="SAM" id="MobiDB-lite"/>
    </source>
</evidence>
<dbReference type="SMART" id="SM00220">
    <property type="entry name" value="S_TKc"/>
    <property type="match status" value="1"/>
</dbReference>
<feature type="compositionally biased region" description="Basic and acidic residues" evidence="22">
    <location>
        <begin position="344"/>
        <end position="376"/>
    </location>
</feature>
<evidence type="ECO:0000256" key="12">
    <source>
        <dbReference type="ARBA" id="ARBA00022840"/>
    </source>
</evidence>
<dbReference type="PROSITE" id="PS00108">
    <property type="entry name" value="PROTEIN_KINASE_ST"/>
    <property type="match status" value="1"/>
</dbReference>
<evidence type="ECO:0000259" key="24">
    <source>
        <dbReference type="PROSITE" id="PS50011"/>
    </source>
</evidence>
<comment type="catalytic activity">
    <reaction evidence="16">
        <text>L-threonyl-[protein] + ATP = O-phospho-L-threonyl-[protein] + ADP + H(+)</text>
        <dbReference type="Rhea" id="RHEA:46608"/>
        <dbReference type="Rhea" id="RHEA-COMP:11060"/>
        <dbReference type="Rhea" id="RHEA-COMP:11605"/>
        <dbReference type="ChEBI" id="CHEBI:15378"/>
        <dbReference type="ChEBI" id="CHEBI:30013"/>
        <dbReference type="ChEBI" id="CHEBI:30616"/>
        <dbReference type="ChEBI" id="CHEBI:61977"/>
        <dbReference type="ChEBI" id="CHEBI:456216"/>
        <dbReference type="EC" id="2.7.11.22"/>
    </reaction>
</comment>
<feature type="binding site" evidence="20">
    <location>
        <position position="39"/>
    </location>
    <ligand>
        <name>ATP</name>
        <dbReference type="ChEBI" id="CHEBI:30616"/>
    </ligand>
</feature>
<feature type="transmembrane region" description="Helical" evidence="23">
    <location>
        <begin position="425"/>
        <end position="443"/>
    </location>
</feature>
<dbReference type="SUPFAM" id="SSF56112">
    <property type="entry name" value="Protein kinase-like (PK-like)"/>
    <property type="match status" value="1"/>
</dbReference>
<keyword evidence="23" id="KW-0472">Membrane</keyword>
<keyword evidence="14" id="KW-0131">Cell cycle</keyword>
<evidence type="ECO:0000256" key="13">
    <source>
        <dbReference type="ARBA" id="ARBA00023242"/>
    </source>
</evidence>
<dbReference type="GO" id="GO:0070985">
    <property type="term" value="C:transcription factor TFIIK complex"/>
    <property type="evidence" value="ECO:0007669"/>
    <property type="project" value="InterPro"/>
</dbReference>
<keyword evidence="6" id="KW-0723">Serine/threonine-protein kinase</keyword>
<dbReference type="InterPro" id="IPR008271">
    <property type="entry name" value="Ser/Thr_kinase_AS"/>
</dbReference>
<feature type="domain" description="Protein kinase" evidence="24">
    <location>
        <begin position="10"/>
        <end position="294"/>
    </location>
</feature>
<comment type="subcellular location">
    <subcellularLocation>
        <location evidence="1">Nucleus</location>
    </subcellularLocation>
</comment>
<comment type="similarity">
    <text evidence="2">Belongs to the protein kinase superfamily. CMGC Ser/Thr protein kinase family. CDC2/CDKX subfamily.</text>
</comment>
<evidence type="ECO:0000256" key="2">
    <source>
        <dbReference type="ARBA" id="ARBA00006485"/>
    </source>
</evidence>
<keyword evidence="10 20" id="KW-0547">Nucleotide-binding</keyword>
<keyword evidence="7" id="KW-0597">Phosphoprotein</keyword>
<sequence>MSKLSAKTRYEKIQHLGEGQFANVYKAKDITTGDIVAIKKIKLGSRHETKDGVNRTALREIKLLQEIHHDNIITLRDVIGHKTSIQLVFDFMETDLEQVIKDQKLILMLSHIKNIVMQMLLGLEHLHMHYILHRDLKPNNLLMNSSGRIKIADFGLARFYGSPNRNYTHQVVTRWYRAPELLYGARAYGTGIDMWAVGCIIGELLLRVPIFPGESDLDQLFKIYQILGTPTEEEWPNFTSLPDYIKINIDSKGLDFKFMFSAASDDLLELIWACLRFDPLKRWTTTQALQSKYFKSEPYACDDSELPLSSGLNTMLVNRLSRIHPFLLKKLQTSALAQRLASGHGHDKPGHTPEPLVRKGDAHDDHGHGHHGHEEHYTLKHKTYVDPYVHHEHDDPGPPATLDYAPIPFKPYQSEYDHVNKQLNVYLYSSVAITLVLSWIYIITMDGFDFFKDPTWYVPSFAKRGKPGYETAFLTFEEWNKFMPPEFQKTEQEVYGEEEAASEEAGDA</sequence>
<protein>
    <recommendedName>
        <fullName evidence="5">Cyclin-dependent kinase 7</fullName>
        <ecNumber evidence="4">2.7.11.22</ecNumber>
        <ecNumber evidence="3">2.7.11.23</ecNumber>
    </recommendedName>
    <alternativeName>
        <fullName evidence="15">Cell division protein kinase 7</fullName>
    </alternativeName>
</protein>
<dbReference type="InterPro" id="IPR000719">
    <property type="entry name" value="Prot_kinase_dom"/>
</dbReference>
<dbReference type="WBParaSite" id="ACRNAN_scaffold101.g32082.t1">
    <property type="protein sequence ID" value="ACRNAN_scaffold101.g32082.t1"/>
    <property type="gene ID" value="ACRNAN_scaffold101.g32082"/>
</dbReference>
<dbReference type="InterPro" id="IPR011009">
    <property type="entry name" value="Kinase-like_dom_sf"/>
</dbReference>
<dbReference type="EC" id="2.7.11.23" evidence="3"/>
<keyword evidence="11" id="KW-0418">Kinase</keyword>
<evidence type="ECO:0000256" key="5">
    <source>
        <dbReference type="ARBA" id="ARBA00013901"/>
    </source>
</evidence>
<keyword evidence="25" id="KW-1185">Reference proteome</keyword>
<dbReference type="PROSITE" id="PS50011">
    <property type="entry name" value="PROTEIN_KINASE_DOM"/>
    <property type="match status" value="1"/>
</dbReference>
<feature type="binding site" evidence="20">
    <location>
        <begin position="16"/>
        <end position="24"/>
    </location>
    <ligand>
        <name>ATP</name>
        <dbReference type="ChEBI" id="CHEBI:30616"/>
    </ligand>
</feature>
<keyword evidence="13" id="KW-0539">Nucleus</keyword>
<dbReference type="EC" id="2.7.11.22" evidence="4"/>
<dbReference type="FunFam" id="1.10.510.10:FF:000097">
    <property type="entry name" value="Putative cyclin-dependent kinase 7"/>
    <property type="match status" value="1"/>
</dbReference>
<dbReference type="PANTHER" id="PTHR24056:SF0">
    <property type="entry name" value="CYCLIN-DEPENDENT KINASE 7"/>
    <property type="match status" value="1"/>
</dbReference>
<keyword evidence="23" id="KW-1133">Transmembrane helix</keyword>
<dbReference type="AlphaFoldDB" id="A0A914CEQ6"/>
<dbReference type="Gene3D" id="1.10.510.10">
    <property type="entry name" value="Transferase(Phosphotransferase) domain 1"/>
    <property type="match status" value="1"/>
</dbReference>
<evidence type="ECO:0000256" key="4">
    <source>
        <dbReference type="ARBA" id="ARBA00012425"/>
    </source>
</evidence>
<keyword evidence="8" id="KW-0132">Cell division</keyword>
<dbReference type="Proteomes" id="UP000887540">
    <property type="component" value="Unplaced"/>
</dbReference>
<dbReference type="Pfam" id="PF00069">
    <property type="entry name" value="Pkinase"/>
    <property type="match status" value="1"/>
</dbReference>
<dbReference type="GO" id="GO:0005737">
    <property type="term" value="C:cytoplasm"/>
    <property type="evidence" value="ECO:0007669"/>
    <property type="project" value="TreeGrafter"/>
</dbReference>
<comment type="catalytic activity">
    <reaction evidence="17">
        <text>L-seryl-[protein] + ATP = O-phospho-L-seryl-[protein] + ADP + H(+)</text>
        <dbReference type="Rhea" id="RHEA:17989"/>
        <dbReference type="Rhea" id="RHEA-COMP:9863"/>
        <dbReference type="Rhea" id="RHEA-COMP:11604"/>
        <dbReference type="ChEBI" id="CHEBI:15378"/>
        <dbReference type="ChEBI" id="CHEBI:29999"/>
        <dbReference type="ChEBI" id="CHEBI:30616"/>
        <dbReference type="ChEBI" id="CHEBI:83421"/>
        <dbReference type="ChEBI" id="CHEBI:456216"/>
        <dbReference type="EC" id="2.7.11.22"/>
    </reaction>
</comment>
<proteinExistence type="inferred from homology"/>
<feature type="active site" description="Proton acceptor" evidence="19">
    <location>
        <position position="135"/>
    </location>
</feature>
<evidence type="ECO:0000256" key="6">
    <source>
        <dbReference type="ARBA" id="ARBA00022527"/>
    </source>
</evidence>
<evidence type="ECO:0000256" key="16">
    <source>
        <dbReference type="ARBA" id="ARBA00047811"/>
    </source>
</evidence>
<keyword evidence="9" id="KW-0808">Transferase</keyword>
<evidence type="ECO:0000256" key="1">
    <source>
        <dbReference type="ARBA" id="ARBA00004123"/>
    </source>
</evidence>
<dbReference type="FunFam" id="3.30.200.20:FF:000190">
    <property type="entry name" value="Putative cyclin-dependent kinase 7"/>
    <property type="match status" value="1"/>
</dbReference>
<dbReference type="Gene3D" id="3.30.200.20">
    <property type="entry name" value="Phosphorylase Kinase, domain 1"/>
    <property type="match status" value="1"/>
</dbReference>
<dbReference type="PANTHER" id="PTHR24056">
    <property type="entry name" value="CELL DIVISION PROTEIN KINASE"/>
    <property type="match status" value="1"/>
</dbReference>
<dbReference type="PROSITE" id="PS00107">
    <property type="entry name" value="PROTEIN_KINASE_ATP"/>
    <property type="match status" value="1"/>
</dbReference>
<evidence type="ECO:0000313" key="26">
    <source>
        <dbReference type="WBParaSite" id="ACRNAN_scaffold101.g32082.t1"/>
    </source>
</evidence>
<evidence type="ECO:0000256" key="23">
    <source>
        <dbReference type="SAM" id="Phobius"/>
    </source>
</evidence>
<accession>A0A914CEQ6</accession>
<keyword evidence="12 20" id="KW-0067">ATP-binding</keyword>
<dbReference type="InterPro" id="IPR050108">
    <property type="entry name" value="CDK"/>
</dbReference>
<dbReference type="GO" id="GO:0008353">
    <property type="term" value="F:RNA polymerase II CTD heptapeptide repeat kinase activity"/>
    <property type="evidence" value="ECO:0007669"/>
    <property type="project" value="UniProtKB-EC"/>
</dbReference>
<evidence type="ECO:0000256" key="21">
    <source>
        <dbReference type="PROSITE-ProRule" id="PRU10141"/>
    </source>
</evidence>
<organism evidence="25 26">
    <name type="scientific">Acrobeloides nanus</name>
    <dbReference type="NCBI Taxonomy" id="290746"/>
    <lineage>
        <taxon>Eukaryota</taxon>
        <taxon>Metazoa</taxon>
        <taxon>Ecdysozoa</taxon>
        <taxon>Nematoda</taxon>
        <taxon>Chromadorea</taxon>
        <taxon>Rhabditida</taxon>
        <taxon>Tylenchina</taxon>
        <taxon>Cephalobomorpha</taxon>
        <taxon>Cephaloboidea</taxon>
        <taxon>Cephalobidae</taxon>
        <taxon>Acrobeloides</taxon>
    </lineage>
</organism>
<dbReference type="GO" id="GO:0005524">
    <property type="term" value="F:ATP binding"/>
    <property type="evidence" value="ECO:0007669"/>
    <property type="project" value="UniProtKB-UniRule"/>
</dbReference>
<evidence type="ECO:0000256" key="11">
    <source>
        <dbReference type="ARBA" id="ARBA00022777"/>
    </source>
</evidence>
<name>A0A914CEQ6_9BILA</name>
<evidence type="ECO:0000256" key="14">
    <source>
        <dbReference type="ARBA" id="ARBA00023306"/>
    </source>
</evidence>
<evidence type="ECO:0000256" key="7">
    <source>
        <dbReference type="ARBA" id="ARBA00022553"/>
    </source>
</evidence>
<evidence type="ECO:0000256" key="10">
    <source>
        <dbReference type="ARBA" id="ARBA00022741"/>
    </source>
</evidence>
<evidence type="ECO:0000256" key="19">
    <source>
        <dbReference type="PIRSR" id="PIRSR637770-1"/>
    </source>
</evidence>
<feature type="binding site" evidence="21">
    <location>
        <position position="40"/>
    </location>
    <ligand>
        <name>ATP</name>
        <dbReference type="ChEBI" id="CHEBI:30616"/>
    </ligand>
</feature>
<evidence type="ECO:0000256" key="9">
    <source>
        <dbReference type="ARBA" id="ARBA00022679"/>
    </source>
</evidence>
<evidence type="ECO:0000256" key="15">
    <source>
        <dbReference type="ARBA" id="ARBA00029738"/>
    </source>
</evidence>
<evidence type="ECO:0000256" key="8">
    <source>
        <dbReference type="ARBA" id="ARBA00022618"/>
    </source>
</evidence>
<dbReference type="InterPro" id="IPR017441">
    <property type="entry name" value="Protein_kinase_ATP_BS"/>
</dbReference>
<dbReference type="GO" id="GO:0045944">
    <property type="term" value="P:positive regulation of transcription by RNA polymerase II"/>
    <property type="evidence" value="ECO:0007669"/>
    <property type="project" value="TreeGrafter"/>
</dbReference>
<evidence type="ECO:0000256" key="3">
    <source>
        <dbReference type="ARBA" id="ARBA00012409"/>
    </source>
</evidence>
<reference evidence="26" key="1">
    <citation type="submission" date="2022-11" db="UniProtKB">
        <authorList>
            <consortium name="WormBaseParasite"/>
        </authorList>
    </citation>
    <scope>IDENTIFICATION</scope>
</reference>
<evidence type="ECO:0000256" key="18">
    <source>
        <dbReference type="ARBA" id="ARBA00049280"/>
    </source>
</evidence>
<dbReference type="CDD" id="cd07841">
    <property type="entry name" value="STKc_CDK7"/>
    <property type="match status" value="1"/>
</dbReference>
<dbReference type="GO" id="GO:0051301">
    <property type="term" value="P:cell division"/>
    <property type="evidence" value="ECO:0007669"/>
    <property type="project" value="UniProtKB-KW"/>
</dbReference>
<comment type="catalytic activity">
    <reaction evidence="18">
        <text>[DNA-directed RNA polymerase] + ATP = phospho-[DNA-directed RNA polymerase] + ADP + H(+)</text>
        <dbReference type="Rhea" id="RHEA:10216"/>
        <dbReference type="Rhea" id="RHEA-COMP:11321"/>
        <dbReference type="Rhea" id="RHEA-COMP:11322"/>
        <dbReference type="ChEBI" id="CHEBI:15378"/>
        <dbReference type="ChEBI" id="CHEBI:30616"/>
        <dbReference type="ChEBI" id="CHEBI:43176"/>
        <dbReference type="ChEBI" id="CHEBI:68546"/>
        <dbReference type="ChEBI" id="CHEBI:456216"/>
        <dbReference type="EC" id="2.7.11.23"/>
    </reaction>
</comment>
<evidence type="ECO:0000256" key="20">
    <source>
        <dbReference type="PIRSR" id="PIRSR637770-2"/>
    </source>
</evidence>
<keyword evidence="23" id="KW-0812">Transmembrane</keyword>
<feature type="region of interest" description="Disordered" evidence="22">
    <location>
        <begin position="339"/>
        <end position="376"/>
    </location>
</feature>
<dbReference type="GO" id="GO:0004693">
    <property type="term" value="F:cyclin-dependent protein serine/threonine kinase activity"/>
    <property type="evidence" value="ECO:0007669"/>
    <property type="project" value="UniProtKB-EC"/>
</dbReference>
<dbReference type="InterPro" id="IPR037770">
    <property type="entry name" value="CDK7"/>
</dbReference>
<evidence type="ECO:0000256" key="17">
    <source>
        <dbReference type="ARBA" id="ARBA00048367"/>
    </source>
</evidence>